<comment type="caution">
    <text evidence="10">The sequence shown here is derived from an EMBL/GenBank/DDBJ whole genome shotgun (WGS) entry which is preliminary data.</text>
</comment>
<sequence length="511" mass="59452">YTRVDVRRMYKTGTLDRAAVKTSYLDLGYDEEKAENMTKFAIAEGVSAEKELTKADILDGYKRTLFNEAEAFTMLLDLGSIRLLKFRKELPDSEVLPMIEKLGFDKDTAAKALKTYAHRFMPEKIYIHDQNTLAKFERKAYYGGRVDCFRLGNYTDDFYHLVDVNSMYPSVMMNNLYPVKLKQYYENIDCNFLRQLLKKYSVVAEVIVKTKQRFFPVRLEKKVVYPVGEFTTFLCTPELKFALNRNLLKEIKKIACYEQAVIFNDYVDFFYNKKIEADKIGNSADSLFYKYMLNTLTGKFGQKGGEWIKVGENPPDLIYVINEIDSKTGERYQLRSLHGLVQKRVKEGEAFHSFVPITAHITSYSRVKMLYLIEKAGWENVYYVDTDSLFTNMKGYDRLESEMGENKLGMLSVEKVAEDITIFGNKDYEFGDLKKCKGIRWDAYEISEGVYTQEVWPTLRGILRQKDKNKYYVTTRKKVLKRKYDKGILLPSGIVKPLTFPLSEPSLFQSP</sequence>
<dbReference type="GO" id="GO:0003887">
    <property type="term" value="F:DNA-directed DNA polymerase activity"/>
    <property type="evidence" value="ECO:0007669"/>
    <property type="project" value="UniProtKB-KW"/>
</dbReference>
<proteinExistence type="inferred from homology"/>
<dbReference type="Gene3D" id="3.90.1600.10">
    <property type="entry name" value="Palm domain of DNA polymerase"/>
    <property type="match status" value="2"/>
</dbReference>
<evidence type="ECO:0000256" key="2">
    <source>
        <dbReference type="ARBA" id="ARBA00012417"/>
    </source>
</evidence>
<dbReference type="AlphaFoldDB" id="X1F5N3"/>
<evidence type="ECO:0000259" key="9">
    <source>
        <dbReference type="Pfam" id="PF03175"/>
    </source>
</evidence>
<keyword evidence="6" id="KW-0239">DNA-directed DNA polymerase</keyword>
<dbReference type="PROSITE" id="PS00116">
    <property type="entry name" value="DNA_POLYMERASE_B"/>
    <property type="match status" value="1"/>
</dbReference>
<dbReference type="Gene3D" id="1.10.287.690">
    <property type="entry name" value="Helix hairpin bin"/>
    <property type="match status" value="1"/>
</dbReference>
<accession>X1F5N3</accession>
<protein>
    <recommendedName>
        <fullName evidence="2">DNA-directed DNA polymerase</fullName>
        <ecNumber evidence="2">2.7.7.7</ecNumber>
    </recommendedName>
</protein>
<keyword evidence="7" id="KW-0238">DNA-binding</keyword>
<evidence type="ECO:0000256" key="8">
    <source>
        <dbReference type="ARBA" id="ARBA00049244"/>
    </source>
</evidence>
<name>X1F5N3_9ZZZZ</name>
<comment type="similarity">
    <text evidence="1">Belongs to the DNA polymerase type-B family.</text>
</comment>
<dbReference type="InterPro" id="IPR043502">
    <property type="entry name" value="DNA/RNA_pol_sf"/>
</dbReference>
<dbReference type="Pfam" id="PF03175">
    <property type="entry name" value="DNA_pol_B_2"/>
    <property type="match status" value="1"/>
</dbReference>
<dbReference type="InterPro" id="IPR004868">
    <property type="entry name" value="DNA-dir_DNA_pol_B_mt/vir"/>
</dbReference>
<feature type="domain" description="DNA-directed DNA polymerase family B mitochondria/virus" evidence="9">
    <location>
        <begin position="109"/>
        <end position="369"/>
    </location>
</feature>
<evidence type="ECO:0000256" key="6">
    <source>
        <dbReference type="ARBA" id="ARBA00022932"/>
    </source>
</evidence>
<keyword evidence="3" id="KW-0808">Transferase</keyword>
<evidence type="ECO:0000256" key="4">
    <source>
        <dbReference type="ARBA" id="ARBA00022695"/>
    </source>
</evidence>
<evidence type="ECO:0000256" key="1">
    <source>
        <dbReference type="ARBA" id="ARBA00005755"/>
    </source>
</evidence>
<dbReference type="PANTHER" id="PTHR33568:SF3">
    <property type="entry name" value="DNA-DIRECTED DNA POLYMERASE"/>
    <property type="match status" value="1"/>
</dbReference>
<reference evidence="10" key="1">
    <citation type="journal article" date="2014" name="Front. Microbiol.">
        <title>High frequency of phylogenetically diverse reductive dehalogenase-homologous genes in deep subseafloor sedimentary metagenomes.</title>
        <authorList>
            <person name="Kawai M."/>
            <person name="Futagami T."/>
            <person name="Toyoda A."/>
            <person name="Takaki Y."/>
            <person name="Nishi S."/>
            <person name="Hori S."/>
            <person name="Arai W."/>
            <person name="Tsubouchi T."/>
            <person name="Morono Y."/>
            <person name="Uchiyama I."/>
            <person name="Ito T."/>
            <person name="Fujiyama A."/>
            <person name="Inagaki F."/>
            <person name="Takami H."/>
        </authorList>
    </citation>
    <scope>NUCLEOTIDE SEQUENCE</scope>
    <source>
        <strain evidence="10">Expedition CK06-06</strain>
    </source>
</reference>
<evidence type="ECO:0000313" key="10">
    <source>
        <dbReference type="EMBL" id="GAH24689.1"/>
    </source>
</evidence>
<evidence type="ECO:0000256" key="5">
    <source>
        <dbReference type="ARBA" id="ARBA00022705"/>
    </source>
</evidence>
<organism evidence="10">
    <name type="scientific">marine sediment metagenome</name>
    <dbReference type="NCBI Taxonomy" id="412755"/>
    <lineage>
        <taxon>unclassified sequences</taxon>
        <taxon>metagenomes</taxon>
        <taxon>ecological metagenomes</taxon>
    </lineage>
</organism>
<dbReference type="InterPro" id="IPR023211">
    <property type="entry name" value="DNA_pol_palm_dom_sf"/>
</dbReference>
<dbReference type="EC" id="2.7.7.7" evidence="2"/>
<dbReference type="GO" id="GO:0006260">
    <property type="term" value="P:DNA replication"/>
    <property type="evidence" value="ECO:0007669"/>
    <property type="project" value="UniProtKB-KW"/>
</dbReference>
<dbReference type="SUPFAM" id="SSF56672">
    <property type="entry name" value="DNA/RNA polymerases"/>
    <property type="match status" value="1"/>
</dbReference>
<dbReference type="GO" id="GO:0000166">
    <property type="term" value="F:nucleotide binding"/>
    <property type="evidence" value="ECO:0007669"/>
    <property type="project" value="InterPro"/>
</dbReference>
<dbReference type="PANTHER" id="PTHR33568">
    <property type="entry name" value="DNA POLYMERASE"/>
    <property type="match status" value="1"/>
</dbReference>
<keyword evidence="4" id="KW-0548">Nucleotidyltransferase</keyword>
<feature type="non-terminal residue" evidence="10">
    <location>
        <position position="1"/>
    </location>
</feature>
<dbReference type="GO" id="GO:0003677">
    <property type="term" value="F:DNA binding"/>
    <property type="evidence" value="ECO:0007669"/>
    <property type="project" value="UniProtKB-KW"/>
</dbReference>
<dbReference type="InterPro" id="IPR017964">
    <property type="entry name" value="DNA-dir_DNA_pol_B_CS"/>
</dbReference>
<comment type="catalytic activity">
    <reaction evidence="8">
        <text>DNA(n) + a 2'-deoxyribonucleoside 5'-triphosphate = DNA(n+1) + diphosphate</text>
        <dbReference type="Rhea" id="RHEA:22508"/>
        <dbReference type="Rhea" id="RHEA-COMP:17339"/>
        <dbReference type="Rhea" id="RHEA-COMP:17340"/>
        <dbReference type="ChEBI" id="CHEBI:33019"/>
        <dbReference type="ChEBI" id="CHEBI:61560"/>
        <dbReference type="ChEBI" id="CHEBI:173112"/>
        <dbReference type="EC" id="2.7.7.7"/>
    </reaction>
</comment>
<evidence type="ECO:0000256" key="7">
    <source>
        <dbReference type="ARBA" id="ARBA00023125"/>
    </source>
</evidence>
<dbReference type="EMBL" id="BARU01000768">
    <property type="protein sequence ID" value="GAH24689.1"/>
    <property type="molecule type" value="Genomic_DNA"/>
</dbReference>
<evidence type="ECO:0000256" key="3">
    <source>
        <dbReference type="ARBA" id="ARBA00022679"/>
    </source>
</evidence>
<keyword evidence="5" id="KW-0235">DNA replication</keyword>
<gene>
    <name evidence="10" type="ORF">S03H2_02334</name>
</gene>